<feature type="region of interest" description="Disordered" evidence="1">
    <location>
        <begin position="535"/>
        <end position="555"/>
    </location>
</feature>
<feature type="compositionally biased region" description="Polar residues" evidence="1">
    <location>
        <begin position="1464"/>
        <end position="1476"/>
    </location>
</feature>
<feature type="compositionally biased region" description="Acidic residues" evidence="1">
    <location>
        <begin position="536"/>
        <end position="545"/>
    </location>
</feature>
<feature type="compositionally biased region" description="Polar residues" evidence="1">
    <location>
        <begin position="1359"/>
        <end position="1371"/>
    </location>
</feature>
<feature type="compositionally biased region" description="Low complexity" evidence="1">
    <location>
        <begin position="731"/>
        <end position="740"/>
    </location>
</feature>
<feature type="compositionally biased region" description="Polar residues" evidence="1">
    <location>
        <begin position="880"/>
        <end position="899"/>
    </location>
</feature>
<feature type="compositionally biased region" description="Polar residues" evidence="1">
    <location>
        <begin position="923"/>
        <end position="936"/>
    </location>
</feature>
<reference evidence="2" key="1">
    <citation type="submission" date="2020-03" db="EMBL/GenBank/DDBJ databases">
        <title>Hybrid Assembly of Korean Phytophthora infestans isolates.</title>
        <authorList>
            <person name="Prokchorchik M."/>
            <person name="Lee Y."/>
            <person name="Seo J."/>
            <person name="Cho J.-H."/>
            <person name="Park Y.-E."/>
            <person name="Jang D.-C."/>
            <person name="Im J.-S."/>
            <person name="Choi J.-G."/>
            <person name="Park H.-J."/>
            <person name="Lee G.-B."/>
            <person name="Lee Y.-G."/>
            <person name="Hong S.-Y."/>
            <person name="Cho K."/>
            <person name="Sohn K.H."/>
        </authorList>
    </citation>
    <scope>NUCLEOTIDE SEQUENCE</scope>
    <source>
        <strain evidence="2">KR_2_A2</strain>
    </source>
</reference>
<feature type="region of interest" description="Disordered" evidence="1">
    <location>
        <begin position="1449"/>
        <end position="1506"/>
    </location>
</feature>
<dbReference type="EMBL" id="JAACNO010000693">
    <property type="protein sequence ID" value="KAF4145728.1"/>
    <property type="molecule type" value="Genomic_DNA"/>
</dbReference>
<feature type="region of interest" description="Disordered" evidence="1">
    <location>
        <begin position="869"/>
        <end position="948"/>
    </location>
</feature>
<feature type="compositionally biased region" description="Polar residues" evidence="1">
    <location>
        <begin position="39"/>
        <end position="48"/>
    </location>
</feature>
<feature type="region of interest" description="Disordered" evidence="1">
    <location>
        <begin position="708"/>
        <end position="743"/>
    </location>
</feature>
<feature type="region of interest" description="Disordered" evidence="1">
    <location>
        <begin position="599"/>
        <end position="619"/>
    </location>
</feature>
<proteinExistence type="predicted"/>
<dbReference type="Proteomes" id="UP000704712">
    <property type="component" value="Unassembled WGS sequence"/>
</dbReference>
<comment type="caution">
    <text evidence="2">The sequence shown here is derived from an EMBL/GenBank/DDBJ whole genome shotgun (WGS) entry which is preliminary data.</text>
</comment>
<evidence type="ECO:0000313" key="2">
    <source>
        <dbReference type="EMBL" id="KAF4145728.1"/>
    </source>
</evidence>
<evidence type="ECO:0000313" key="3">
    <source>
        <dbReference type="Proteomes" id="UP000704712"/>
    </source>
</evidence>
<sequence length="1584" mass="176445">MRRRQRGETLSERLRTEVQVSAALWQIGPRIVDPKSGDNQRSNANDVSSDGHYPCPREVKPLIFFFKYLQPIGAAESAGNNDNSGKVSTKSHSHRKLRVNLPLTVICERTNAQESVLWLRSDKQGNVIREDKTPQWRKKLHNALVGVAPSDSNENDPVLAVRSVARWKSSNYSSGGSAVVLTRRTLDPILAVPGELPICIQQFVHCRGSQASVYRVFWCEQERKCFAVNLTSSLESSEAPEDEEVRNTPSVASPIGLSASTMAAMNAAFEAAMATAAQTARFYCVTVSPDARACARWPRLRGTAIAEGVQATFRIVEHVQLQLPTLRFHSMTTDFIKDADGVWWLTRVVDFQATSSVEPPRDDACFGSRDSAVFIPDTLRSRYGPTNDLLEDPTSPPKESTLLRGDELNNTMSTRSCFLCGCSCELPPTFRVQLDAMVRGQSGDELKTNSTTSIKAVDEFRMTLTMALDTIFLMRQRGVDLLVWENAVSTVRKSHLRDVCDFPTCTLCYRIYQQQQRLQSLARELHVVLCPCTDNPSDDAEEEAETTTTDGVGMATSAASGLAPQLLSTELRRNQEAPRSVLESLEAFQTEKIPRSLLLRGDSPELRPSGSTLTPVRGADVDPTATQLRLVFFFHELQDGGPDLEPTDFYLEYQLGQNVTRVQLEGSKRHTPNRWQLCEARVHYLFATLEAFSEFCSQKRLLIKLKAKPRSQSDGSDSEDREGVKNDAEEPQSSSPSRQPSRYRDKEEFFGYTLLSLRSVNTAAKWFGNSLQPESRTDYLLELQTASFGLLTLKLTVGLLVDSVPLGHLRDVLRDRIFLEEQPPGGVYWPPTSLYLSGLAVPRDWVGALMPSEYTKLLPMRRRARGVHGTHPVAALSPSRVLSSTPSVAKTTPPSQLDTLTHHNSAELEPTRSPNALEKGSSTRRVSNVPTMTKSWPETARSHTSGDEDVGVFNTATLQSDYSSRSLHVVTALMTRTTLSQACLAAKRLVFRITEDRATSGFPTVLLAAILRHASFVTPASHWKSAASLHFTRRYSVDRLLAEVRPATLPMLALLGELLFVLMEERELPATIDANVLASLIEPFWQHDSGWLPIPRTQSSCPPERRVIWNRAIRRWEVATGSITKDGAPVLAIQPHEDVIHHYGDTLRAEIGDFRIKILALVVCELFERMESLDDGYIEIAELRSLAKCLQGQEDLSLELDPHVGTLERLTQQDVAVLAELVDHQRRLALQTLLHSLMGSAVLLDALTRFDREGSGEMSLEKFRELAFEALISQRNVYRVFNEEPKKSSDGFCLRHGVTEVYATDSVCLLCATEFQAEKSPCKLANPETSPGSPQPVQTDRNSIEEAVQATRDAARANGNRTLSGRGNNADFNAEGRQNVVPVNVTRASSPSSGVRRFSCDLRVEDDVAVKGSRRRHAISGRTVTATQVVDLELDGVLNQLHAAERSIVSGEGQTTERKASAASMRTRQSVSTTEPKWTLPRRRKCTKASEISCPDDSNRKKQRKNKLLKKTVRRVRSTYQLPKADSLSKLLRIEFSDRVLSTSASASIVEKVVRMEQRRKELDRLVLTEVQEVKQRLAKLLDE</sequence>
<accession>A0A8S9V5D5</accession>
<gene>
    <name evidence="2" type="ORF">GN958_ATG05045</name>
</gene>
<feature type="region of interest" description="Disordered" evidence="1">
    <location>
        <begin position="384"/>
        <end position="404"/>
    </location>
</feature>
<feature type="compositionally biased region" description="Basic and acidic residues" evidence="1">
    <location>
        <begin position="900"/>
        <end position="910"/>
    </location>
</feature>
<feature type="region of interest" description="Disordered" evidence="1">
    <location>
        <begin position="31"/>
        <end position="53"/>
    </location>
</feature>
<evidence type="ECO:0008006" key="4">
    <source>
        <dbReference type="Google" id="ProtNLM"/>
    </source>
</evidence>
<name>A0A8S9V5D5_PHYIN</name>
<protein>
    <recommendedName>
        <fullName evidence="4">EF-hand domain-containing protein</fullName>
    </recommendedName>
</protein>
<feature type="region of interest" description="Disordered" evidence="1">
    <location>
        <begin position="1355"/>
        <end position="1374"/>
    </location>
</feature>
<evidence type="ECO:0000256" key="1">
    <source>
        <dbReference type="SAM" id="MobiDB-lite"/>
    </source>
</evidence>
<organism evidence="2 3">
    <name type="scientific">Phytophthora infestans</name>
    <name type="common">Potato late blight agent</name>
    <name type="synonym">Botrytis infestans</name>
    <dbReference type="NCBI Taxonomy" id="4787"/>
    <lineage>
        <taxon>Eukaryota</taxon>
        <taxon>Sar</taxon>
        <taxon>Stramenopiles</taxon>
        <taxon>Oomycota</taxon>
        <taxon>Peronosporomycetes</taxon>
        <taxon>Peronosporales</taxon>
        <taxon>Peronosporaceae</taxon>
        <taxon>Phytophthora</taxon>
    </lineage>
</organism>